<evidence type="ECO:0000313" key="2">
    <source>
        <dbReference type="Proteomes" id="UP000249542"/>
    </source>
</evidence>
<reference evidence="1 2" key="1">
    <citation type="submission" date="2018-06" db="EMBL/GenBank/DDBJ databases">
        <title>Genomic Encyclopedia of Archaeal and Bacterial Type Strains, Phase II (KMG-II): from individual species to whole genera.</title>
        <authorList>
            <person name="Goeker M."/>
        </authorList>
    </citation>
    <scope>NUCLEOTIDE SEQUENCE [LARGE SCALE GENOMIC DNA]</scope>
    <source>
        <strain evidence="1 2">DSM 15361</strain>
    </source>
</reference>
<proteinExistence type="predicted"/>
<dbReference type="Proteomes" id="UP000249542">
    <property type="component" value="Unassembled WGS sequence"/>
</dbReference>
<keyword evidence="2" id="KW-1185">Reference proteome</keyword>
<accession>A0A2W7HU81</accession>
<name>A0A2W7HU81_9FLAO</name>
<dbReference type="EMBL" id="QKYV01000012">
    <property type="protein sequence ID" value="PZW37672.1"/>
    <property type="molecule type" value="Genomic_DNA"/>
</dbReference>
<comment type="caution">
    <text evidence="1">The sequence shown here is derived from an EMBL/GenBank/DDBJ whole genome shotgun (WGS) entry which is preliminary data.</text>
</comment>
<dbReference type="AlphaFoldDB" id="A0A2W7HU81"/>
<sequence>MRYNQFESIISAPRMSRYLTACSGNTRKSMTLYRLNLKLSQEFFTVISCFEISLRNKIDEHLISTLGND</sequence>
<organism evidence="1 2">
    <name type="scientific">Mesonia algae</name>
    <dbReference type="NCBI Taxonomy" id="213248"/>
    <lineage>
        <taxon>Bacteria</taxon>
        <taxon>Pseudomonadati</taxon>
        <taxon>Bacteroidota</taxon>
        <taxon>Flavobacteriia</taxon>
        <taxon>Flavobacteriales</taxon>
        <taxon>Flavobacteriaceae</taxon>
        <taxon>Mesonia</taxon>
    </lineage>
</organism>
<protein>
    <submittedName>
        <fullName evidence="1">Uncharacterized protein</fullName>
    </submittedName>
</protein>
<evidence type="ECO:0000313" key="1">
    <source>
        <dbReference type="EMBL" id="PZW37672.1"/>
    </source>
</evidence>
<gene>
    <name evidence="1" type="ORF">LX95_02849</name>
</gene>
<dbReference type="RefSeq" id="WP_211307661.1">
    <property type="nucleotide sequence ID" value="NZ_QKYV01000012.1"/>
</dbReference>